<proteinExistence type="predicted"/>
<dbReference type="RefSeq" id="WP_060609596.1">
    <property type="nucleotide sequence ID" value="NZ_BBWQ01000023.1"/>
</dbReference>
<sequence length="197" mass="21095">MSQAAGGLSSLIESPLTTLILNIIGALVGAALVSLAVKTLARTVSSFAWIKANREISKGADLAARLRERDPTRMQIALIVQQFSVYIVLSLFMTGAAIACLASHGSRFDAWFPLCVGLIALLFQKTHEDYARSSDLLQMKHPGIAPIEARVHVFYLALTPEQKHEMDHRLGDLRASFASLRNGGPHGAPGAPGAQPA</sequence>
<accession>A0A0P0YVK6</accession>
<protein>
    <submittedName>
        <fullName evidence="2">Uncharacterized protein</fullName>
    </submittedName>
</protein>
<name>A0A0P0YVK6_9HYPH</name>
<evidence type="ECO:0000256" key="1">
    <source>
        <dbReference type="SAM" id="Phobius"/>
    </source>
</evidence>
<keyword evidence="1" id="KW-0472">Membrane</keyword>
<feature type="transmembrane region" description="Helical" evidence="1">
    <location>
        <begin position="83"/>
        <end position="104"/>
    </location>
</feature>
<keyword evidence="1" id="KW-0812">Transmembrane</keyword>
<dbReference type="AlphaFoldDB" id="A0A0P0YVK6"/>
<feature type="transmembrane region" description="Helical" evidence="1">
    <location>
        <begin position="20"/>
        <end position="41"/>
    </location>
</feature>
<organism evidence="2">
    <name type="scientific">Aureimonas altamirensis</name>
    <dbReference type="NCBI Taxonomy" id="370622"/>
    <lineage>
        <taxon>Bacteria</taxon>
        <taxon>Pseudomonadati</taxon>
        <taxon>Pseudomonadota</taxon>
        <taxon>Alphaproteobacteria</taxon>
        <taxon>Hyphomicrobiales</taxon>
        <taxon>Aurantimonadaceae</taxon>
        <taxon>Aureimonas</taxon>
    </lineage>
</organism>
<dbReference type="EMBL" id="LC066369">
    <property type="protein sequence ID" value="BAT25436.1"/>
    <property type="molecule type" value="Genomic_DNA"/>
</dbReference>
<reference evidence="2" key="1">
    <citation type="journal article" date="2015" name="Proc. Natl. Acad. Sci. U.S.A.">
        <title>Bacterial clade with the ribosomal RNA operon on a small plasmid rather than the chromosome.</title>
        <authorList>
            <person name="Anda M."/>
            <person name="Ohtsubo Y."/>
            <person name="Okubo T."/>
            <person name="Sugawara M."/>
            <person name="Nagata Y."/>
            <person name="Tsuda M."/>
            <person name="Minamisawa K."/>
            <person name="Mitsui H."/>
        </authorList>
    </citation>
    <scope>NUCLEOTIDE SEQUENCE</scope>
    <source>
        <strain evidence="2">DSM 21988</strain>
    </source>
</reference>
<evidence type="ECO:0000313" key="2">
    <source>
        <dbReference type="EMBL" id="BAT25436.1"/>
    </source>
</evidence>
<keyword evidence="1" id="KW-1133">Transmembrane helix</keyword>